<accession>A0A0F3H401</accession>
<dbReference type="Proteomes" id="UP000033423">
    <property type="component" value="Unassembled WGS sequence"/>
</dbReference>
<evidence type="ECO:0000313" key="1">
    <source>
        <dbReference type="EMBL" id="KJU87688.1"/>
    </source>
</evidence>
<keyword evidence="2" id="KW-1185">Reference proteome</keyword>
<gene>
    <name evidence="1" type="ORF">MBAV_000116</name>
</gene>
<reference evidence="1 2" key="1">
    <citation type="submission" date="2015-02" db="EMBL/GenBank/DDBJ databases">
        <title>Single-cell genomics of uncultivated deep-branching MTB reveals a conserved set of magnetosome genes.</title>
        <authorList>
            <person name="Kolinko S."/>
            <person name="Richter M."/>
            <person name="Glockner F.O."/>
            <person name="Brachmann A."/>
            <person name="Schuler D."/>
        </authorList>
    </citation>
    <scope>NUCLEOTIDE SEQUENCE [LARGE SCALE GENOMIC DNA]</scope>
    <source>
        <strain evidence="1">TM-1</strain>
    </source>
</reference>
<comment type="caution">
    <text evidence="1">The sequence shown here is derived from an EMBL/GenBank/DDBJ whole genome shotgun (WGS) entry which is preliminary data.</text>
</comment>
<organism evidence="1 2">
    <name type="scientific">Candidatus Magnetobacterium bavaricum</name>
    <dbReference type="NCBI Taxonomy" id="29290"/>
    <lineage>
        <taxon>Bacteria</taxon>
        <taxon>Pseudomonadati</taxon>
        <taxon>Nitrospirota</taxon>
        <taxon>Thermodesulfovibrionia</taxon>
        <taxon>Thermodesulfovibrionales</taxon>
        <taxon>Candidatus Magnetobacteriaceae</taxon>
        <taxon>Candidatus Magnetobacterium</taxon>
    </lineage>
</organism>
<feature type="non-terminal residue" evidence="1">
    <location>
        <position position="1"/>
    </location>
</feature>
<evidence type="ECO:0008006" key="3">
    <source>
        <dbReference type="Google" id="ProtNLM"/>
    </source>
</evidence>
<dbReference type="AlphaFoldDB" id="A0A0F3H401"/>
<name>A0A0F3H401_9BACT</name>
<proteinExistence type="predicted"/>
<sequence>FASVGDLITGEVADSSIELSLKRLIYELDEWVSLLRMPRLGHYGVGQQHLEMIAAKSSNKESPVKLSQTDIIDILRQRL</sequence>
<dbReference type="Gene3D" id="1.20.1090.10">
    <property type="entry name" value="Dehydroquinate synthase-like - alpha domain"/>
    <property type="match status" value="1"/>
</dbReference>
<evidence type="ECO:0000313" key="2">
    <source>
        <dbReference type="Proteomes" id="UP000033423"/>
    </source>
</evidence>
<protein>
    <recommendedName>
        <fullName evidence="3">Iron-containing alcohol dehydrogenase</fullName>
    </recommendedName>
</protein>
<dbReference type="EMBL" id="LACI01000053">
    <property type="protein sequence ID" value="KJU87688.1"/>
    <property type="molecule type" value="Genomic_DNA"/>
</dbReference>